<dbReference type="AlphaFoldDB" id="A0A7Z0WF75"/>
<gene>
    <name evidence="1" type="ORF">BLA60_34685</name>
</gene>
<proteinExistence type="predicted"/>
<reference evidence="1 2" key="1">
    <citation type="submission" date="2016-12" db="EMBL/GenBank/DDBJ databases">
        <title>The draft genome sequence of Actinophytocola xinjiangensis.</title>
        <authorList>
            <person name="Wang W."/>
            <person name="Yuan L."/>
        </authorList>
    </citation>
    <scope>NUCLEOTIDE SEQUENCE [LARGE SCALE GENOMIC DNA]</scope>
    <source>
        <strain evidence="1 2">CGMCC 4.4663</strain>
    </source>
</reference>
<comment type="caution">
    <text evidence="1">The sequence shown here is derived from an EMBL/GenBank/DDBJ whole genome shotgun (WGS) entry which is preliminary data.</text>
</comment>
<protein>
    <recommendedName>
        <fullName evidence="3">SMI1/KNR4 family protein</fullName>
    </recommendedName>
</protein>
<name>A0A7Z0WF75_9PSEU</name>
<dbReference type="EMBL" id="MSIF01000025">
    <property type="protein sequence ID" value="OLF05919.1"/>
    <property type="molecule type" value="Genomic_DNA"/>
</dbReference>
<evidence type="ECO:0008006" key="3">
    <source>
        <dbReference type="Google" id="ProtNLM"/>
    </source>
</evidence>
<evidence type="ECO:0000313" key="1">
    <source>
        <dbReference type="EMBL" id="OLF05919.1"/>
    </source>
</evidence>
<dbReference type="RefSeq" id="WP_075137279.1">
    <property type="nucleotide sequence ID" value="NZ_MSIF01000025.1"/>
</dbReference>
<organism evidence="1 2">
    <name type="scientific">Actinophytocola xinjiangensis</name>
    <dbReference type="NCBI Taxonomy" id="485602"/>
    <lineage>
        <taxon>Bacteria</taxon>
        <taxon>Bacillati</taxon>
        <taxon>Actinomycetota</taxon>
        <taxon>Actinomycetes</taxon>
        <taxon>Pseudonocardiales</taxon>
        <taxon>Pseudonocardiaceae</taxon>
    </lineage>
</organism>
<keyword evidence="2" id="KW-1185">Reference proteome</keyword>
<evidence type="ECO:0000313" key="2">
    <source>
        <dbReference type="Proteomes" id="UP000185696"/>
    </source>
</evidence>
<sequence>MWDWIDGEVVGEEVAWARGPVPGLPALSALLAGSRVTPLMVDGRPHELVAGDGWAWLCEPPGGAEIEVVPAHREFWAVCGGIVESHGMAGWLLNQDEVLTAGAAGGDVTGLLADYEWLWSDAGLPVPIDPADYYPAAIEANGNHTLVHRRTGQVLLFAPDHDFDGVRPLPGCPENSLLTIDGLPDLRSWLEALAG</sequence>
<accession>A0A7Z0WF75</accession>
<dbReference type="OrthoDB" id="3354031at2"/>
<dbReference type="Proteomes" id="UP000185696">
    <property type="component" value="Unassembled WGS sequence"/>
</dbReference>